<evidence type="ECO:0000256" key="1">
    <source>
        <dbReference type="ARBA" id="ARBA00001638"/>
    </source>
</evidence>
<comment type="function">
    <text evidence="5">Catalyzes the dephosphorylation of the nucleoside 5'-monophosphates deoxyadenosine monophosphate (dAMP), deoxycytidine monophosphate (dCMP), deoxyguanosine monophosphate (dGMP) and deoxythymidine monophosphate (dTMP).</text>
</comment>
<comment type="subunit">
    <text evidence="7">Homodimer.</text>
</comment>
<dbReference type="InterPro" id="IPR006674">
    <property type="entry name" value="HD_domain"/>
</dbReference>
<dbReference type="Pfam" id="PF13023">
    <property type="entry name" value="HD_3"/>
    <property type="match status" value="2"/>
</dbReference>
<dbReference type="InterPro" id="IPR003607">
    <property type="entry name" value="HD/PDEase_dom"/>
</dbReference>
<dbReference type="GO" id="GO:0005737">
    <property type="term" value="C:cytoplasm"/>
    <property type="evidence" value="ECO:0007669"/>
    <property type="project" value="TreeGrafter"/>
</dbReference>
<dbReference type="PANTHER" id="PTHR11845">
    <property type="entry name" value="5'-DEOXYNUCLEOTIDASE HDDC2"/>
    <property type="match status" value="1"/>
</dbReference>
<dbReference type="AlphaFoldDB" id="A0A6P6XLM7"/>
<keyword evidence="11" id="KW-0378">Hydrolase</keyword>
<feature type="compositionally biased region" description="Polar residues" evidence="14">
    <location>
        <begin position="1"/>
        <end position="16"/>
    </location>
</feature>
<reference evidence="17" key="1">
    <citation type="submission" date="2025-08" db="UniProtKB">
        <authorList>
            <consortium name="RefSeq"/>
        </authorList>
    </citation>
    <scope>IDENTIFICATION</scope>
    <source>
        <strain evidence="17">Airmid</strain>
    </source>
</reference>
<evidence type="ECO:0000256" key="2">
    <source>
        <dbReference type="ARBA" id="ARBA00001936"/>
    </source>
</evidence>
<dbReference type="EC" id="3.1.3.89" evidence="8"/>
<keyword evidence="12" id="KW-0460">Magnesium</keyword>
<dbReference type="SUPFAM" id="SSF109604">
    <property type="entry name" value="HD-domain/PDEase-like"/>
    <property type="match status" value="1"/>
</dbReference>
<feature type="region of interest" description="Disordered" evidence="14">
    <location>
        <begin position="96"/>
        <end position="116"/>
    </location>
</feature>
<sequence>MSQRSVRSVSSITTEPPSKIDDGINSTFEDIIAEYKTTDDDTQSDRLIEFLCLTGRLKTLPRRGWILNNRCIKNPEPIAGHMYRMAIMSMLFDDGDDNSTNSNNNDNSMEPTKSTTKLNAGKMIQLSLIHDMAECIVGDITPMDGIDADEKHRNELIAMEKLASLLPPKQSKRLIELYREYESHKSPESLIVKELDRFDICLQAFQYERQEYFNQQKRIIRFDKFFQIALEHVHHPLLRKMVERLCRERDRFWIEEIVADINNHKAAAEALIAAQQDNLPVDIFTNVYPNGLTQQQMMNIINSDQNNNK</sequence>
<dbReference type="GO" id="GO:0046872">
    <property type="term" value="F:metal ion binding"/>
    <property type="evidence" value="ECO:0007669"/>
    <property type="project" value="UniProtKB-KW"/>
</dbReference>
<feature type="domain" description="HD/PDEase" evidence="15">
    <location>
        <begin position="74"/>
        <end position="210"/>
    </location>
</feature>
<feature type="compositionally biased region" description="Low complexity" evidence="14">
    <location>
        <begin position="98"/>
        <end position="108"/>
    </location>
</feature>
<evidence type="ECO:0000256" key="12">
    <source>
        <dbReference type="ARBA" id="ARBA00022842"/>
    </source>
</evidence>
<dbReference type="Gene3D" id="1.10.3210.10">
    <property type="entry name" value="Hypothetical protein af1432"/>
    <property type="match status" value="1"/>
</dbReference>
<dbReference type="FunFam" id="1.10.3210.10:FF:000011">
    <property type="entry name" value="HD domain-containing protein 2"/>
    <property type="match status" value="1"/>
</dbReference>
<evidence type="ECO:0000259" key="15">
    <source>
        <dbReference type="SMART" id="SM00471"/>
    </source>
</evidence>
<dbReference type="InterPro" id="IPR039356">
    <property type="entry name" value="YfbR/HDDC2"/>
</dbReference>
<organism evidence="16 17">
    <name type="scientific">Dermatophagoides pteronyssinus</name>
    <name type="common">European house dust mite</name>
    <dbReference type="NCBI Taxonomy" id="6956"/>
    <lineage>
        <taxon>Eukaryota</taxon>
        <taxon>Metazoa</taxon>
        <taxon>Ecdysozoa</taxon>
        <taxon>Arthropoda</taxon>
        <taxon>Chelicerata</taxon>
        <taxon>Arachnida</taxon>
        <taxon>Acari</taxon>
        <taxon>Acariformes</taxon>
        <taxon>Sarcoptiformes</taxon>
        <taxon>Astigmata</taxon>
        <taxon>Psoroptidia</taxon>
        <taxon>Analgoidea</taxon>
        <taxon>Pyroglyphidae</taxon>
        <taxon>Dermatophagoidinae</taxon>
        <taxon>Dermatophagoides</taxon>
    </lineage>
</organism>
<dbReference type="RefSeq" id="XP_027194395.1">
    <property type="nucleotide sequence ID" value="XM_027338594.1"/>
</dbReference>
<evidence type="ECO:0000256" key="7">
    <source>
        <dbReference type="ARBA" id="ARBA00011738"/>
    </source>
</evidence>
<evidence type="ECO:0000256" key="11">
    <source>
        <dbReference type="ARBA" id="ARBA00022801"/>
    </source>
</evidence>
<evidence type="ECO:0000256" key="5">
    <source>
        <dbReference type="ARBA" id="ARBA00004074"/>
    </source>
</evidence>
<comment type="similarity">
    <text evidence="6">Belongs to the HDDC2 family.</text>
</comment>
<keyword evidence="16" id="KW-1185">Reference proteome</keyword>
<comment type="cofactor">
    <cofactor evidence="2">
        <name>Mn(2+)</name>
        <dbReference type="ChEBI" id="CHEBI:29035"/>
    </cofactor>
</comment>
<dbReference type="PANTHER" id="PTHR11845:SF13">
    <property type="entry name" value="5'-DEOXYNUCLEOTIDASE HDDC2"/>
    <property type="match status" value="1"/>
</dbReference>
<dbReference type="OrthoDB" id="10254258at2759"/>
<comment type="cofactor">
    <cofactor evidence="4">
        <name>Mg(2+)</name>
        <dbReference type="ChEBI" id="CHEBI:18420"/>
    </cofactor>
</comment>
<accession>A0A6P6XLM7</accession>
<evidence type="ECO:0000256" key="8">
    <source>
        <dbReference type="ARBA" id="ARBA00012964"/>
    </source>
</evidence>
<evidence type="ECO:0000256" key="14">
    <source>
        <dbReference type="SAM" id="MobiDB-lite"/>
    </source>
</evidence>
<dbReference type="GO" id="GO:0002953">
    <property type="term" value="F:5'-deoxynucleotidase activity"/>
    <property type="evidence" value="ECO:0007669"/>
    <property type="project" value="UniProtKB-EC"/>
</dbReference>
<evidence type="ECO:0000256" key="3">
    <source>
        <dbReference type="ARBA" id="ARBA00001941"/>
    </source>
</evidence>
<evidence type="ECO:0000256" key="6">
    <source>
        <dbReference type="ARBA" id="ARBA00009999"/>
    </source>
</evidence>
<feature type="region of interest" description="Disordered" evidence="14">
    <location>
        <begin position="1"/>
        <end position="23"/>
    </location>
</feature>
<evidence type="ECO:0000256" key="10">
    <source>
        <dbReference type="ARBA" id="ARBA00022723"/>
    </source>
</evidence>
<comment type="catalytic activity">
    <reaction evidence="1">
        <text>a 2'-deoxyribonucleoside 5'-phosphate + H2O = a 2'-deoxyribonucleoside + phosphate</text>
        <dbReference type="Rhea" id="RHEA:36167"/>
        <dbReference type="ChEBI" id="CHEBI:15377"/>
        <dbReference type="ChEBI" id="CHEBI:18274"/>
        <dbReference type="ChEBI" id="CHEBI:43474"/>
        <dbReference type="ChEBI" id="CHEBI:65317"/>
        <dbReference type="EC" id="3.1.3.89"/>
    </reaction>
</comment>
<evidence type="ECO:0000256" key="4">
    <source>
        <dbReference type="ARBA" id="ARBA00001946"/>
    </source>
</evidence>
<dbReference type="GO" id="GO:0009159">
    <property type="term" value="P:deoxyribonucleoside monophosphate catabolic process"/>
    <property type="evidence" value="ECO:0007669"/>
    <property type="project" value="UniProtKB-ARBA"/>
</dbReference>
<evidence type="ECO:0000313" key="16">
    <source>
        <dbReference type="Proteomes" id="UP000515146"/>
    </source>
</evidence>
<dbReference type="SMART" id="SM00471">
    <property type="entry name" value="HDc"/>
    <property type="match status" value="1"/>
</dbReference>
<gene>
    <name evidence="17" type="primary">LOC113789104</name>
</gene>
<keyword evidence="10" id="KW-0479">Metal-binding</keyword>
<proteinExistence type="inferred from homology"/>
<evidence type="ECO:0000256" key="13">
    <source>
        <dbReference type="ARBA" id="ARBA00032735"/>
    </source>
</evidence>
<evidence type="ECO:0000256" key="9">
    <source>
        <dbReference type="ARBA" id="ARBA00015933"/>
    </source>
</evidence>
<evidence type="ECO:0000313" key="17">
    <source>
        <dbReference type="RefSeq" id="XP_027194395.1"/>
    </source>
</evidence>
<protein>
    <recommendedName>
        <fullName evidence="9">5'-deoxynucleotidase HDDC2</fullName>
        <ecNumber evidence="8">3.1.3.89</ecNumber>
    </recommendedName>
    <alternativeName>
        <fullName evidence="13">HD domain-containing protein 2</fullName>
    </alternativeName>
</protein>
<dbReference type="Proteomes" id="UP000515146">
    <property type="component" value="Unplaced"/>
</dbReference>
<comment type="cofactor">
    <cofactor evidence="3">
        <name>Co(2+)</name>
        <dbReference type="ChEBI" id="CHEBI:48828"/>
    </cofactor>
</comment>
<name>A0A6P6XLM7_DERPT</name>